<proteinExistence type="predicted"/>
<dbReference type="SMART" id="SM00256">
    <property type="entry name" value="FBOX"/>
    <property type="match status" value="1"/>
</dbReference>
<dbReference type="SUPFAM" id="SSF81383">
    <property type="entry name" value="F-box domain"/>
    <property type="match status" value="1"/>
</dbReference>
<dbReference type="InterPro" id="IPR036047">
    <property type="entry name" value="F-box-like_dom_sf"/>
</dbReference>
<evidence type="ECO:0000259" key="1">
    <source>
        <dbReference type="PROSITE" id="PS50181"/>
    </source>
</evidence>
<dbReference type="Pfam" id="PF00646">
    <property type="entry name" value="F-box"/>
    <property type="match status" value="1"/>
</dbReference>
<comment type="caution">
    <text evidence="2">The sequence shown here is derived from an EMBL/GenBank/DDBJ whole genome shotgun (WGS) entry which is preliminary data.</text>
</comment>
<dbReference type="InterPro" id="IPR050796">
    <property type="entry name" value="SCF_F-box_component"/>
</dbReference>
<dbReference type="AlphaFoldDB" id="A0AAN9MZ31"/>
<dbReference type="PANTHER" id="PTHR31672:SF13">
    <property type="entry name" value="F-BOX PROTEIN CPR30-LIKE"/>
    <property type="match status" value="1"/>
</dbReference>
<feature type="domain" description="F-box" evidence="1">
    <location>
        <begin position="2"/>
        <end position="49"/>
    </location>
</feature>
<dbReference type="Pfam" id="PF07734">
    <property type="entry name" value="FBA_1"/>
    <property type="match status" value="1"/>
</dbReference>
<dbReference type="InterPro" id="IPR017451">
    <property type="entry name" value="F-box-assoc_interact_dom"/>
</dbReference>
<dbReference type="Gene3D" id="1.20.1280.50">
    <property type="match status" value="1"/>
</dbReference>
<dbReference type="CDD" id="cd22157">
    <property type="entry name" value="F-box_AtFBW1-like"/>
    <property type="match status" value="1"/>
</dbReference>
<accession>A0AAN9MZ31</accession>
<organism evidence="2 3">
    <name type="scientific">Canavalia gladiata</name>
    <name type="common">Sword bean</name>
    <name type="synonym">Dolichos gladiatus</name>
    <dbReference type="NCBI Taxonomy" id="3824"/>
    <lineage>
        <taxon>Eukaryota</taxon>
        <taxon>Viridiplantae</taxon>
        <taxon>Streptophyta</taxon>
        <taxon>Embryophyta</taxon>
        <taxon>Tracheophyta</taxon>
        <taxon>Spermatophyta</taxon>
        <taxon>Magnoliopsida</taxon>
        <taxon>eudicotyledons</taxon>
        <taxon>Gunneridae</taxon>
        <taxon>Pentapetalae</taxon>
        <taxon>rosids</taxon>
        <taxon>fabids</taxon>
        <taxon>Fabales</taxon>
        <taxon>Fabaceae</taxon>
        <taxon>Papilionoideae</taxon>
        <taxon>50 kb inversion clade</taxon>
        <taxon>NPAAA clade</taxon>
        <taxon>indigoferoid/millettioid clade</taxon>
        <taxon>Phaseoleae</taxon>
        <taxon>Canavalia</taxon>
    </lineage>
</organism>
<protein>
    <recommendedName>
        <fullName evidence="1">F-box domain-containing protein</fullName>
    </recommendedName>
</protein>
<dbReference type="PANTHER" id="PTHR31672">
    <property type="entry name" value="BNACNNG10540D PROTEIN"/>
    <property type="match status" value="1"/>
</dbReference>
<dbReference type="EMBL" id="JAYMYQ010000001">
    <property type="protein sequence ID" value="KAK7363690.1"/>
    <property type="molecule type" value="Genomic_DNA"/>
</dbReference>
<dbReference type="NCBIfam" id="TIGR01640">
    <property type="entry name" value="F_box_assoc_1"/>
    <property type="match status" value="1"/>
</dbReference>
<evidence type="ECO:0000313" key="3">
    <source>
        <dbReference type="Proteomes" id="UP001367508"/>
    </source>
</evidence>
<sequence length="369" mass="41944">MEKTVHDLPQELIIEILLRLPVKSLFRFKCVCKSWLSLICDPHFAFSHYDHVSAAHTCRLVLSSPSASEFRSMDVDASLHDDSASAVLNFNFLPPQPRYKVKKLKIVGSCRGFLLLNCYSNFYVWNPSTHVHRLIVSRRVNSTFLRFLYGFGYDPSTDDYLVVLASYDPRSADWVAGVDLFSLRANKWEQIEESYFSYVNASVNFRIGALLNVAIHWLVFLHDVSMTVIVAFDLTERSFSEIPLPDDLDFIFELCDLRILGGFLSLYVVGLHNEPTEIWVMQEYKVQSSWTKTIVVSTNDIPIQYFSPLCSTKCGDIVGRDGRTGLVKCDDKGQIKEHRSYCHVPHGFQAAVYTESLLSLPAANSQQAS</sequence>
<dbReference type="InterPro" id="IPR006527">
    <property type="entry name" value="F-box-assoc_dom_typ1"/>
</dbReference>
<reference evidence="2 3" key="1">
    <citation type="submission" date="2024-01" db="EMBL/GenBank/DDBJ databases">
        <title>The genomes of 5 underutilized Papilionoideae crops provide insights into root nodulation and disease resistanc.</title>
        <authorList>
            <person name="Jiang F."/>
        </authorList>
    </citation>
    <scope>NUCLEOTIDE SEQUENCE [LARGE SCALE GENOMIC DNA]</scope>
    <source>
        <strain evidence="2">LVBAO_FW01</strain>
        <tissue evidence="2">Leaves</tissue>
    </source>
</reference>
<name>A0AAN9MZ31_CANGL</name>
<dbReference type="InterPro" id="IPR001810">
    <property type="entry name" value="F-box_dom"/>
</dbReference>
<keyword evidence="3" id="KW-1185">Reference proteome</keyword>
<evidence type="ECO:0000313" key="2">
    <source>
        <dbReference type="EMBL" id="KAK7363690.1"/>
    </source>
</evidence>
<dbReference type="Proteomes" id="UP001367508">
    <property type="component" value="Unassembled WGS sequence"/>
</dbReference>
<dbReference type="PROSITE" id="PS50181">
    <property type="entry name" value="FBOX"/>
    <property type="match status" value="1"/>
</dbReference>
<gene>
    <name evidence="2" type="ORF">VNO77_05841</name>
</gene>